<sequence length="298" mass="30938">MRRTSVLLAVAGLVLLTACGSGVDEGQVEEFEAWARDQPGVEAVDSEVREKPDRLFGGTRPVALTTLHFAPGTSDGEVLAVSDGMGAARPAGEEPADVVGERDGVTFLLSSDEADDRRTLRTVSALEAAAPDAQPVEPGESQVAMVTSSRVSLLVPDAEIDQVAREQVAQLDRALRSVQGGVTVGCELSASAVGGDEPVGLSFDTATVPAGQVEAVVDAIDELPDPWEALGVTVTQARREAYLVVPGEDVTPSDEHVALVTEGDVPLSQYVDSYYLNGVPDEDGGVPGVRVPAGPTGR</sequence>
<keyword evidence="3" id="KW-1185">Reference proteome</keyword>
<dbReference type="AlphaFoldDB" id="A0A212U4U9"/>
<evidence type="ECO:0000313" key="3">
    <source>
        <dbReference type="Proteomes" id="UP000198122"/>
    </source>
</evidence>
<dbReference type="Proteomes" id="UP000198122">
    <property type="component" value="Unassembled WGS sequence"/>
</dbReference>
<dbReference type="OrthoDB" id="9984684at2"/>
<organism evidence="2 3">
    <name type="scientific">Kytococcus aerolatus</name>
    <dbReference type="NCBI Taxonomy" id="592308"/>
    <lineage>
        <taxon>Bacteria</taxon>
        <taxon>Bacillati</taxon>
        <taxon>Actinomycetota</taxon>
        <taxon>Actinomycetes</taxon>
        <taxon>Micrococcales</taxon>
        <taxon>Kytococcaceae</taxon>
        <taxon>Kytococcus</taxon>
    </lineage>
</organism>
<name>A0A212U4U9_9MICO</name>
<gene>
    <name evidence="2" type="ORF">SAMN05445756_1889</name>
</gene>
<evidence type="ECO:0000313" key="2">
    <source>
        <dbReference type="EMBL" id="SNC73288.1"/>
    </source>
</evidence>
<dbReference type="PROSITE" id="PS51257">
    <property type="entry name" value="PROKAR_LIPOPROTEIN"/>
    <property type="match status" value="1"/>
</dbReference>
<protein>
    <recommendedName>
        <fullName evidence="4">GerMN domain-containing protein</fullName>
    </recommendedName>
</protein>
<dbReference type="RefSeq" id="WP_143469594.1">
    <property type="nucleotide sequence ID" value="NZ_FYEZ01000003.1"/>
</dbReference>
<keyword evidence="1" id="KW-0732">Signal</keyword>
<feature type="signal peptide" evidence="1">
    <location>
        <begin position="1"/>
        <end position="23"/>
    </location>
</feature>
<dbReference type="EMBL" id="FYEZ01000003">
    <property type="protein sequence ID" value="SNC73288.1"/>
    <property type="molecule type" value="Genomic_DNA"/>
</dbReference>
<accession>A0A212U4U9</accession>
<reference evidence="2 3" key="1">
    <citation type="submission" date="2017-06" db="EMBL/GenBank/DDBJ databases">
        <authorList>
            <person name="Kim H.J."/>
            <person name="Triplett B.A."/>
        </authorList>
    </citation>
    <scope>NUCLEOTIDE SEQUENCE [LARGE SCALE GENOMIC DNA]</scope>
    <source>
        <strain evidence="2 3">DSM 22179</strain>
    </source>
</reference>
<evidence type="ECO:0000256" key="1">
    <source>
        <dbReference type="SAM" id="SignalP"/>
    </source>
</evidence>
<evidence type="ECO:0008006" key="4">
    <source>
        <dbReference type="Google" id="ProtNLM"/>
    </source>
</evidence>
<feature type="chain" id="PRO_5012600713" description="GerMN domain-containing protein" evidence="1">
    <location>
        <begin position="24"/>
        <end position="298"/>
    </location>
</feature>
<proteinExistence type="predicted"/>